<evidence type="ECO:0000256" key="2">
    <source>
        <dbReference type="PROSITE-ProRule" id="PRU00089"/>
    </source>
</evidence>
<dbReference type="EMBL" id="DS469527">
    <property type="protein sequence ID" value="EDO46466.1"/>
    <property type="molecule type" value="Genomic_DNA"/>
</dbReference>
<dbReference type="PANTHER" id="PTHR11829">
    <property type="entry name" value="FORKHEAD BOX PROTEIN"/>
    <property type="match status" value="1"/>
</dbReference>
<gene>
    <name evidence="5" type="ORF">NEMVEDRAFT_v1g200356</name>
</gene>
<dbReference type="Gene3D" id="1.10.10.10">
    <property type="entry name" value="Winged helix-like DNA-binding domain superfamily/Winged helix DNA-binding domain"/>
    <property type="match status" value="1"/>
</dbReference>
<dbReference type="InParanoid" id="A7RPY6"/>
<dbReference type="SUPFAM" id="SSF46785">
    <property type="entry name" value="Winged helix' DNA-binding domain"/>
    <property type="match status" value="1"/>
</dbReference>
<dbReference type="InterPro" id="IPR036390">
    <property type="entry name" value="WH_DNA-bd_sf"/>
</dbReference>
<keyword evidence="1 2" id="KW-0238">DNA-binding</keyword>
<dbReference type="PROSITE" id="PS50039">
    <property type="entry name" value="FORK_HEAD_3"/>
    <property type="match status" value="1"/>
</dbReference>
<comment type="subcellular location">
    <subcellularLocation>
        <location evidence="2">Nucleus</location>
    </subcellularLocation>
</comment>
<dbReference type="GO" id="GO:0009653">
    <property type="term" value="P:anatomical structure morphogenesis"/>
    <property type="evidence" value="ECO:0000318"/>
    <property type="project" value="GO_Central"/>
</dbReference>
<organism evidence="5 6">
    <name type="scientific">Nematostella vectensis</name>
    <name type="common">Starlet sea anemone</name>
    <dbReference type="NCBI Taxonomy" id="45351"/>
    <lineage>
        <taxon>Eukaryota</taxon>
        <taxon>Metazoa</taxon>
        <taxon>Cnidaria</taxon>
        <taxon>Anthozoa</taxon>
        <taxon>Hexacorallia</taxon>
        <taxon>Actiniaria</taxon>
        <taxon>Edwardsiidae</taxon>
        <taxon>Nematostella</taxon>
    </lineage>
</organism>
<dbReference type="PRINTS" id="PR00053">
    <property type="entry name" value="FORKHEAD"/>
</dbReference>
<dbReference type="SMART" id="SM00339">
    <property type="entry name" value="FH"/>
    <property type="match status" value="1"/>
</dbReference>
<feature type="DNA-binding region" description="Fork-head" evidence="2">
    <location>
        <begin position="94"/>
        <end position="186"/>
    </location>
</feature>
<proteinExistence type="evidence at transcript level"/>
<dbReference type="Proteomes" id="UP000001593">
    <property type="component" value="Unassembled WGS sequence"/>
</dbReference>
<keyword evidence="6" id="KW-1185">Reference proteome</keyword>
<dbReference type="PANTHER" id="PTHR11829:SF411">
    <property type="entry name" value="FORKHEAD BOX PROTEIN L2"/>
    <property type="match status" value="1"/>
</dbReference>
<feature type="domain" description="Fork-head" evidence="3">
    <location>
        <begin position="94"/>
        <end position="186"/>
    </location>
</feature>
<dbReference type="KEGG" id="nve:5518575"/>
<keyword evidence="2" id="KW-0539">Nucleus</keyword>
<evidence type="ECO:0000313" key="4">
    <source>
        <dbReference type="EMBL" id="AFP87442.1"/>
    </source>
</evidence>
<dbReference type="STRING" id="45351.A7RPY6"/>
<dbReference type="InterPro" id="IPR050211">
    <property type="entry name" value="FOX_domain-containing"/>
</dbReference>
<dbReference type="GO" id="GO:0030154">
    <property type="term" value="P:cell differentiation"/>
    <property type="evidence" value="ECO:0000318"/>
    <property type="project" value="GO_Central"/>
</dbReference>
<accession>A7RPY6</accession>
<dbReference type="GO" id="GO:0000978">
    <property type="term" value="F:RNA polymerase II cis-regulatory region sequence-specific DNA binding"/>
    <property type="evidence" value="ECO:0000318"/>
    <property type="project" value="GO_Central"/>
</dbReference>
<dbReference type="Pfam" id="PF00250">
    <property type="entry name" value="Forkhead"/>
    <property type="match status" value="1"/>
</dbReference>
<dbReference type="GO" id="GO:0006357">
    <property type="term" value="P:regulation of transcription by RNA polymerase II"/>
    <property type="evidence" value="ECO:0000318"/>
    <property type="project" value="GO_Central"/>
</dbReference>
<evidence type="ECO:0000256" key="1">
    <source>
        <dbReference type="ARBA" id="ARBA00023125"/>
    </source>
</evidence>
<evidence type="ECO:0000313" key="5">
    <source>
        <dbReference type="EMBL" id="EDO46466.1"/>
    </source>
</evidence>
<protein>
    <submittedName>
        <fullName evidence="4">Forkhead domain protein Q2-like protein</fullName>
    </submittedName>
</protein>
<dbReference type="GO" id="GO:0005634">
    <property type="term" value="C:nucleus"/>
    <property type="evidence" value="ECO:0007669"/>
    <property type="project" value="UniProtKB-SubCell"/>
</dbReference>
<evidence type="ECO:0000313" key="6">
    <source>
        <dbReference type="Proteomes" id="UP000001593"/>
    </source>
</evidence>
<reference evidence="5 6" key="1">
    <citation type="journal article" date="2007" name="Science">
        <title>Sea anemone genome reveals ancestral eumetazoan gene repertoire and genomic organization.</title>
        <authorList>
            <person name="Putnam N.H."/>
            <person name="Srivastava M."/>
            <person name="Hellsten U."/>
            <person name="Dirks B."/>
            <person name="Chapman J."/>
            <person name="Salamov A."/>
            <person name="Terry A."/>
            <person name="Shapiro H."/>
            <person name="Lindquist E."/>
            <person name="Kapitonov V.V."/>
            <person name="Jurka J."/>
            <person name="Genikhovich G."/>
            <person name="Grigoriev I.V."/>
            <person name="Lucas S.M."/>
            <person name="Steele R.E."/>
            <person name="Finnerty J.R."/>
            <person name="Technau U."/>
            <person name="Martindale M.Q."/>
            <person name="Rokhsar D.S."/>
        </authorList>
    </citation>
    <scope>NUCLEOTIDE SEQUENCE [LARGE SCALE GENOMIC DNA]</scope>
    <source>
        <strain evidence="5">CH2 x CH6</strain>
        <strain evidence="6">CH2 X CH6</strain>
    </source>
</reference>
<name>A7RPY6_NEMVE</name>
<evidence type="ECO:0000259" key="3">
    <source>
        <dbReference type="PROSITE" id="PS50039"/>
    </source>
</evidence>
<dbReference type="InterPro" id="IPR036388">
    <property type="entry name" value="WH-like_DNA-bd_sf"/>
</dbReference>
<dbReference type="eggNOG" id="KOG2294">
    <property type="taxonomic scope" value="Eukaryota"/>
</dbReference>
<dbReference type="GO" id="GO:0000981">
    <property type="term" value="F:DNA-binding transcription factor activity, RNA polymerase II-specific"/>
    <property type="evidence" value="ECO:0000318"/>
    <property type="project" value="GO_Central"/>
</dbReference>
<dbReference type="InterPro" id="IPR001766">
    <property type="entry name" value="Fork_head_dom"/>
</dbReference>
<sequence>MASKYQAKGLTEPRISSVRDLKDYSSFPKRHHLLPYEHVACSHTAAGHTDSVCGETLQDEAQHRKSPMSSVREPKMFQNTIPKSQYRTGKSQRKPSTSYVALISTAILESAEKRLTLSEIYDAIELKFPWFTATRMGWKNTVRHNLSLHECFVKGELSSNGKSCYWRVHERFEGRFRRGEYKRPVKESKEGAGETRVTYRKSDEDIGRKVYKASSSVASAPKVAPPSLMDTRRHAPYQPWFTPRGIYRVHSGYPSVTGVSRHVFNSCPCCTGRMDFGSASFGHPLDVFSYGSNTLHYRF</sequence>
<reference evidence="4" key="2">
    <citation type="journal article" date="2012" name="PLoS Genet.">
        <title>A Framework for the Establishment of a Cnidarian Gene Regulatory Network for 'Endomesoderm' Specification: The Inputs of beta-Catenin/TCF Signaling.</title>
        <authorList>
            <person name="Rottinger E."/>
            <person name="Dahlin P."/>
            <person name="Martindale M.Q."/>
        </authorList>
    </citation>
    <scope>NUCLEOTIDE SEQUENCE</scope>
</reference>
<dbReference type="AlphaFoldDB" id="A7RPY6"/>
<dbReference type="OMA" id="VACSHTA"/>
<dbReference type="EMBL" id="JQ959563">
    <property type="protein sequence ID" value="AFP87442.1"/>
    <property type="molecule type" value="mRNA"/>
</dbReference>
<dbReference type="HOGENOM" id="CLU_931559_0_0_1"/>